<comment type="caution">
    <text evidence="12">The sequence shown here is derived from an EMBL/GenBank/DDBJ whole genome shotgun (WGS) entry which is preliminary data.</text>
</comment>
<evidence type="ECO:0000256" key="3">
    <source>
        <dbReference type="ARBA" id="ARBA00011738"/>
    </source>
</evidence>
<dbReference type="Proteomes" id="UP001230220">
    <property type="component" value="Unassembled WGS sequence"/>
</dbReference>
<dbReference type="EC" id="2.6.1.9" evidence="12"/>
<comment type="similarity">
    <text evidence="2">Belongs to the class-II pyridoxal-phosphate-dependent aminotransferase family. Histidinol-phosphate aminotransferase subfamily.</text>
</comment>
<feature type="domain" description="Aminotransferase class I/classII large" evidence="11">
    <location>
        <begin position="15"/>
        <end position="333"/>
    </location>
</feature>
<evidence type="ECO:0000313" key="13">
    <source>
        <dbReference type="Proteomes" id="UP001230220"/>
    </source>
</evidence>
<keyword evidence="7 10" id="KW-0663">Pyridoxal phosphate</keyword>
<accession>A0ABU0DY48</accession>
<keyword evidence="5" id="KW-0028">Amino-acid biosynthesis</keyword>
<keyword evidence="8" id="KW-0368">Histidine biosynthesis</keyword>
<evidence type="ECO:0000256" key="8">
    <source>
        <dbReference type="ARBA" id="ARBA00023102"/>
    </source>
</evidence>
<dbReference type="PANTHER" id="PTHR42885:SF2">
    <property type="entry name" value="HISTIDINOL-PHOSPHATE AMINOTRANSFERASE"/>
    <property type="match status" value="1"/>
</dbReference>
<dbReference type="InterPro" id="IPR015424">
    <property type="entry name" value="PyrdxlP-dep_Trfase"/>
</dbReference>
<dbReference type="NCBIfam" id="TIGR01141">
    <property type="entry name" value="hisC"/>
    <property type="match status" value="1"/>
</dbReference>
<evidence type="ECO:0000256" key="2">
    <source>
        <dbReference type="ARBA" id="ARBA00007970"/>
    </source>
</evidence>
<keyword evidence="13" id="KW-1185">Reference proteome</keyword>
<dbReference type="PANTHER" id="PTHR42885">
    <property type="entry name" value="HISTIDINOL-PHOSPHATE AMINOTRANSFERASE-RELATED"/>
    <property type="match status" value="1"/>
</dbReference>
<evidence type="ECO:0000256" key="4">
    <source>
        <dbReference type="ARBA" id="ARBA00022576"/>
    </source>
</evidence>
<evidence type="ECO:0000256" key="6">
    <source>
        <dbReference type="ARBA" id="ARBA00022679"/>
    </source>
</evidence>
<dbReference type="Pfam" id="PF00155">
    <property type="entry name" value="Aminotran_1_2"/>
    <property type="match status" value="1"/>
</dbReference>
<dbReference type="EMBL" id="JAUSUR010000001">
    <property type="protein sequence ID" value="MDQ0359567.1"/>
    <property type="molecule type" value="Genomic_DNA"/>
</dbReference>
<proteinExistence type="inferred from homology"/>
<evidence type="ECO:0000256" key="5">
    <source>
        <dbReference type="ARBA" id="ARBA00022605"/>
    </source>
</evidence>
<name>A0ABU0DY48_9FIRM</name>
<keyword evidence="6 12" id="KW-0808">Transferase</keyword>
<dbReference type="InterPro" id="IPR015421">
    <property type="entry name" value="PyrdxlP-dep_Trfase_major"/>
</dbReference>
<dbReference type="InterPro" id="IPR005861">
    <property type="entry name" value="HisP_aminotrans"/>
</dbReference>
<dbReference type="RefSeq" id="WP_307404783.1">
    <property type="nucleotide sequence ID" value="NZ_JAUSUR010000001.1"/>
</dbReference>
<protein>
    <submittedName>
        <fullName evidence="12">Histidinol-phosphate aminotransferase</fullName>
        <ecNumber evidence="12">2.6.1.9</ecNumber>
    </submittedName>
</protein>
<evidence type="ECO:0000256" key="7">
    <source>
        <dbReference type="ARBA" id="ARBA00022898"/>
    </source>
</evidence>
<keyword evidence="4 12" id="KW-0032">Aminotransferase</keyword>
<dbReference type="InterPro" id="IPR001917">
    <property type="entry name" value="Aminotrans_II_pyridoxalP_BS"/>
</dbReference>
<dbReference type="CDD" id="cd00609">
    <property type="entry name" value="AAT_like"/>
    <property type="match status" value="1"/>
</dbReference>
<evidence type="ECO:0000259" key="11">
    <source>
        <dbReference type="Pfam" id="PF00155"/>
    </source>
</evidence>
<evidence type="ECO:0000256" key="10">
    <source>
        <dbReference type="RuleBase" id="RU003693"/>
    </source>
</evidence>
<dbReference type="InterPro" id="IPR004839">
    <property type="entry name" value="Aminotransferase_I/II_large"/>
</dbReference>
<dbReference type="SUPFAM" id="SSF53383">
    <property type="entry name" value="PLP-dependent transferases"/>
    <property type="match status" value="1"/>
</dbReference>
<dbReference type="GO" id="GO:0004400">
    <property type="term" value="F:histidinol-phosphate transaminase activity"/>
    <property type="evidence" value="ECO:0007669"/>
    <property type="project" value="UniProtKB-EC"/>
</dbReference>
<sequence length="338" mass="38683">MKDIKTYTAQNNQGTLLNANENPENLNRKIVKEISEAIAEIDFNRYPDDDMSELKKAYGEYISLSPDQIIVGNGSDEMLGLLINLTLGEGKKLYTMEQDFSMYDYYASMQGAEIVRFPITADDMFDVDEFIRFGKKNDIDMIIFSNPNNPTGRQIKNGSIIKILESFQDIKVVVDEAYAEFCNVNMLPYLDLYPNLLITRTLSKAYGLAGVRCGFLLGNKELIKEIAPYKVPYNVNVLTQLTALITLQYKDLMYAGIERIKSLRDTMYMEYLMNKPQRVTLYPSAANYFYGVCEDKKKLLQVMVENNIVIRNFDGNSFRISVGNEEDNKRVIELLCSL</sequence>
<gene>
    <name evidence="12" type="ORF">J2S15_000298</name>
</gene>
<comment type="cofactor">
    <cofactor evidence="1 10">
        <name>pyridoxal 5'-phosphate</name>
        <dbReference type="ChEBI" id="CHEBI:597326"/>
    </cofactor>
</comment>
<dbReference type="InterPro" id="IPR015422">
    <property type="entry name" value="PyrdxlP-dep_Trfase_small"/>
</dbReference>
<dbReference type="Gene3D" id="3.40.640.10">
    <property type="entry name" value="Type I PLP-dependent aspartate aminotransferase-like (Major domain)"/>
    <property type="match status" value="1"/>
</dbReference>
<evidence type="ECO:0000256" key="9">
    <source>
        <dbReference type="ARBA" id="ARBA00029440"/>
    </source>
</evidence>
<comment type="subunit">
    <text evidence="3">Homodimer.</text>
</comment>
<dbReference type="Gene3D" id="3.90.1150.10">
    <property type="entry name" value="Aspartate Aminotransferase, domain 1"/>
    <property type="match status" value="1"/>
</dbReference>
<organism evidence="12 13">
    <name type="scientific">Breznakia pachnodae</name>
    <dbReference type="NCBI Taxonomy" id="265178"/>
    <lineage>
        <taxon>Bacteria</taxon>
        <taxon>Bacillati</taxon>
        <taxon>Bacillota</taxon>
        <taxon>Erysipelotrichia</taxon>
        <taxon>Erysipelotrichales</taxon>
        <taxon>Erysipelotrichaceae</taxon>
        <taxon>Breznakia</taxon>
    </lineage>
</organism>
<evidence type="ECO:0000256" key="1">
    <source>
        <dbReference type="ARBA" id="ARBA00001933"/>
    </source>
</evidence>
<evidence type="ECO:0000313" key="12">
    <source>
        <dbReference type="EMBL" id="MDQ0359567.1"/>
    </source>
</evidence>
<dbReference type="PROSITE" id="PS00599">
    <property type="entry name" value="AA_TRANSFER_CLASS_2"/>
    <property type="match status" value="1"/>
</dbReference>
<comment type="pathway">
    <text evidence="9">Amino-acid biosynthesis.</text>
</comment>
<reference evidence="12 13" key="1">
    <citation type="submission" date="2023-07" db="EMBL/GenBank/DDBJ databases">
        <title>Genomic Encyclopedia of Type Strains, Phase IV (KMG-IV): sequencing the most valuable type-strain genomes for metagenomic binning, comparative biology and taxonomic classification.</title>
        <authorList>
            <person name="Goeker M."/>
        </authorList>
    </citation>
    <scope>NUCLEOTIDE SEQUENCE [LARGE SCALE GENOMIC DNA]</scope>
    <source>
        <strain evidence="12 13">DSM 16784</strain>
    </source>
</reference>